<name>A0ABY6N2G9_9ALTE</name>
<evidence type="ECO:0000256" key="1">
    <source>
        <dbReference type="ARBA" id="ARBA00000798"/>
    </source>
</evidence>
<dbReference type="PANTHER" id="PTHR43856">
    <property type="entry name" value="CARDIOLIPIN HYDROLASE"/>
    <property type="match status" value="1"/>
</dbReference>
<dbReference type="CDD" id="cd09171">
    <property type="entry name" value="PLDc_vPLD6_like"/>
    <property type="match status" value="1"/>
</dbReference>
<accession>A0ABY6N2G9</accession>
<proteinExistence type="inferred from homology"/>
<evidence type="ECO:0000313" key="9">
    <source>
        <dbReference type="Proteomes" id="UP001163739"/>
    </source>
</evidence>
<evidence type="ECO:0000256" key="5">
    <source>
        <dbReference type="ARBA" id="ARBA00022963"/>
    </source>
</evidence>
<gene>
    <name evidence="8" type="ORF">NKI27_00190</name>
</gene>
<evidence type="ECO:0000313" key="8">
    <source>
        <dbReference type="EMBL" id="UZE96199.1"/>
    </source>
</evidence>
<evidence type="ECO:0000256" key="2">
    <source>
        <dbReference type="ARBA" id="ARBA00008664"/>
    </source>
</evidence>
<organism evidence="8 9">
    <name type="scientific">Alkalimarinus alittae</name>
    <dbReference type="NCBI Taxonomy" id="2961619"/>
    <lineage>
        <taxon>Bacteria</taxon>
        <taxon>Pseudomonadati</taxon>
        <taxon>Pseudomonadota</taxon>
        <taxon>Gammaproteobacteria</taxon>
        <taxon>Alteromonadales</taxon>
        <taxon>Alteromonadaceae</taxon>
        <taxon>Alkalimarinus</taxon>
    </lineage>
</organism>
<reference evidence="8" key="1">
    <citation type="submission" date="2022-06" db="EMBL/GenBank/DDBJ databases">
        <title>Alkalimarinus sp. nov., isolated from gut of a Alitta virens.</title>
        <authorList>
            <person name="Yang A.I."/>
            <person name="Shin N.-R."/>
        </authorList>
    </citation>
    <scope>NUCLEOTIDE SEQUENCE</scope>
    <source>
        <strain evidence="8">A2M4</strain>
    </source>
</reference>
<dbReference type="InterPro" id="IPR001736">
    <property type="entry name" value="PLipase_D/transphosphatidylase"/>
</dbReference>
<protein>
    <recommendedName>
        <fullName evidence="3">phospholipase D</fullName>
        <ecNumber evidence="3">3.1.4.4</ecNumber>
    </recommendedName>
</protein>
<keyword evidence="9" id="KW-1185">Reference proteome</keyword>
<evidence type="ECO:0000259" key="7">
    <source>
        <dbReference type="PROSITE" id="PS50035"/>
    </source>
</evidence>
<keyword evidence="5" id="KW-0442">Lipid degradation</keyword>
<dbReference type="Pfam" id="PF13091">
    <property type="entry name" value="PLDc_2"/>
    <property type="match status" value="1"/>
</dbReference>
<dbReference type="Proteomes" id="UP001163739">
    <property type="component" value="Chromosome"/>
</dbReference>
<comment type="similarity">
    <text evidence="2">Belongs to the phospholipase D family.</text>
</comment>
<dbReference type="InterPro" id="IPR051406">
    <property type="entry name" value="PLD_domain"/>
</dbReference>
<evidence type="ECO:0000256" key="3">
    <source>
        <dbReference type="ARBA" id="ARBA00012027"/>
    </source>
</evidence>
<sequence length="233" mass="26647">MRLKELETQLRETLDDIKLCNDEKVELRALAPSLSKDERRFLRNKGFDWVRECIDQDPSQTFKVIKWLEQVVKTLDSGAVENTVESSAHFSPGDECRRKIIDLCHQAKQSIDICVFTISDDTLSEAIYKAHKRGIEVRIITDNDKSNDLGSDVDDLAAKGVSLRMDRSPNHMHHKFAVFDHSILLNGSFNWTRSASRYNEENIVISGEVAIVDEFQRKFEALWSLFGRSSASV</sequence>
<evidence type="ECO:0000256" key="4">
    <source>
        <dbReference type="ARBA" id="ARBA00022801"/>
    </source>
</evidence>
<dbReference type="PROSITE" id="PS50035">
    <property type="entry name" value="PLD"/>
    <property type="match status" value="1"/>
</dbReference>
<dbReference type="InterPro" id="IPR025202">
    <property type="entry name" value="PLD-like_dom"/>
</dbReference>
<dbReference type="EC" id="3.1.4.4" evidence="3"/>
<keyword evidence="4" id="KW-0378">Hydrolase</keyword>
<keyword evidence="6" id="KW-0443">Lipid metabolism</keyword>
<dbReference type="EMBL" id="CP100390">
    <property type="protein sequence ID" value="UZE96199.1"/>
    <property type="molecule type" value="Genomic_DNA"/>
</dbReference>
<dbReference type="RefSeq" id="WP_265047683.1">
    <property type="nucleotide sequence ID" value="NZ_CP100390.1"/>
</dbReference>
<dbReference type="PANTHER" id="PTHR43856:SF1">
    <property type="entry name" value="MITOCHONDRIAL CARDIOLIPIN HYDROLASE"/>
    <property type="match status" value="1"/>
</dbReference>
<feature type="domain" description="PLD phosphodiesterase" evidence="7">
    <location>
        <begin position="168"/>
        <end position="195"/>
    </location>
</feature>
<evidence type="ECO:0000256" key="6">
    <source>
        <dbReference type="ARBA" id="ARBA00023098"/>
    </source>
</evidence>
<dbReference type="Gene3D" id="3.30.870.10">
    <property type="entry name" value="Endonuclease Chain A"/>
    <property type="match status" value="1"/>
</dbReference>
<comment type="catalytic activity">
    <reaction evidence="1">
        <text>a 1,2-diacyl-sn-glycero-3-phosphocholine + H2O = a 1,2-diacyl-sn-glycero-3-phosphate + choline + H(+)</text>
        <dbReference type="Rhea" id="RHEA:14445"/>
        <dbReference type="ChEBI" id="CHEBI:15354"/>
        <dbReference type="ChEBI" id="CHEBI:15377"/>
        <dbReference type="ChEBI" id="CHEBI:15378"/>
        <dbReference type="ChEBI" id="CHEBI:57643"/>
        <dbReference type="ChEBI" id="CHEBI:58608"/>
        <dbReference type="EC" id="3.1.4.4"/>
    </reaction>
</comment>
<dbReference type="SUPFAM" id="SSF56024">
    <property type="entry name" value="Phospholipase D/nuclease"/>
    <property type="match status" value="1"/>
</dbReference>